<dbReference type="GO" id="GO:0009055">
    <property type="term" value="F:electron transfer activity"/>
    <property type="evidence" value="ECO:0007669"/>
    <property type="project" value="InterPro"/>
</dbReference>
<dbReference type="PROSITE" id="PS51485">
    <property type="entry name" value="PHYTOCYANIN"/>
    <property type="match status" value="1"/>
</dbReference>
<comment type="caution">
    <text evidence="4">The sequence shown here is derived from an EMBL/GenBank/DDBJ whole genome shotgun (WGS) entry which is preliminary data.</text>
</comment>
<feature type="compositionally biased region" description="Basic and acidic residues" evidence="1">
    <location>
        <begin position="1"/>
        <end position="12"/>
    </location>
</feature>
<dbReference type="Gene3D" id="2.60.40.420">
    <property type="entry name" value="Cupredoxins - blue copper proteins"/>
    <property type="match status" value="1"/>
</dbReference>
<feature type="domain" description="Phytocyanin" evidence="3">
    <location>
        <begin position="50"/>
        <end position="81"/>
    </location>
</feature>
<protein>
    <recommendedName>
        <fullName evidence="3">Phytocyanin domain-containing protein</fullName>
    </recommendedName>
</protein>
<feature type="non-terminal residue" evidence="4">
    <location>
        <position position="1"/>
    </location>
</feature>
<dbReference type="InterPro" id="IPR003245">
    <property type="entry name" value="Phytocyanin_dom"/>
</dbReference>
<evidence type="ECO:0000313" key="5">
    <source>
        <dbReference type="Proteomes" id="UP000886520"/>
    </source>
</evidence>
<keyword evidence="5" id="KW-1185">Reference proteome</keyword>
<dbReference type="AlphaFoldDB" id="A0A9D4UZQ3"/>
<keyword evidence="2" id="KW-1133">Transmembrane helix</keyword>
<organism evidence="4 5">
    <name type="scientific">Adiantum capillus-veneris</name>
    <name type="common">Maidenhair fern</name>
    <dbReference type="NCBI Taxonomy" id="13818"/>
    <lineage>
        <taxon>Eukaryota</taxon>
        <taxon>Viridiplantae</taxon>
        <taxon>Streptophyta</taxon>
        <taxon>Embryophyta</taxon>
        <taxon>Tracheophyta</taxon>
        <taxon>Polypodiopsida</taxon>
        <taxon>Polypodiidae</taxon>
        <taxon>Polypodiales</taxon>
        <taxon>Pteridineae</taxon>
        <taxon>Pteridaceae</taxon>
        <taxon>Vittarioideae</taxon>
        <taxon>Adiantum</taxon>
    </lineage>
</organism>
<keyword evidence="2" id="KW-0472">Membrane</keyword>
<feature type="transmembrane region" description="Helical" evidence="2">
    <location>
        <begin position="32"/>
        <end position="54"/>
    </location>
</feature>
<sequence length="81" mass="8485">CQSKREREREMGDQQGRGSAGGGRIVSVQQRLLLAFCMTVQCCALLASAATLTVGGSEGWDVGVDYSAWAASQTFAAGDVL</sequence>
<gene>
    <name evidence="4" type="ORF">GOP47_0006924</name>
</gene>
<dbReference type="InterPro" id="IPR008972">
    <property type="entry name" value="Cupredoxin"/>
</dbReference>
<feature type="non-terminal residue" evidence="4">
    <location>
        <position position="81"/>
    </location>
</feature>
<feature type="region of interest" description="Disordered" evidence="1">
    <location>
        <begin position="1"/>
        <end position="22"/>
    </location>
</feature>
<dbReference type="Proteomes" id="UP000886520">
    <property type="component" value="Chromosome 7"/>
</dbReference>
<dbReference type="SUPFAM" id="SSF49503">
    <property type="entry name" value="Cupredoxins"/>
    <property type="match status" value="1"/>
</dbReference>
<evidence type="ECO:0000259" key="3">
    <source>
        <dbReference type="PROSITE" id="PS51485"/>
    </source>
</evidence>
<evidence type="ECO:0000256" key="1">
    <source>
        <dbReference type="SAM" id="MobiDB-lite"/>
    </source>
</evidence>
<evidence type="ECO:0000313" key="4">
    <source>
        <dbReference type="EMBL" id="KAI5077100.1"/>
    </source>
</evidence>
<name>A0A9D4UZQ3_ADICA</name>
<proteinExistence type="predicted"/>
<accession>A0A9D4UZQ3</accession>
<evidence type="ECO:0000256" key="2">
    <source>
        <dbReference type="SAM" id="Phobius"/>
    </source>
</evidence>
<keyword evidence="2" id="KW-0812">Transmembrane</keyword>
<dbReference type="EMBL" id="JABFUD020000007">
    <property type="protein sequence ID" value="KAI5077100.1"/>
    <property type="molecule type" value="Genomic_DNA"/>
</dbReference>
<reference evidence="4" key="1">
    <citation type="submission" date="2021-01" db="EMBL/GenBank/DDBJ databases">
        <title>Adiantum capillus-veneris genome.</title>
        <authorList>
            <person name="Fang Y."/>
            <person name="Liao Q."/>
        </authorList>
    </citation>
    <scope>NUCLEOTIDE SEQUENCE</scope>
    <source>
        <strain evidence="4">H3</strain>
        <tissue evidence="4">Leaf</tissue>
    </source>
</reference>